<evidence type="ECO:0000313" key="1">
    <source>
        <dbReference type="EMBL" id="RRT76654.1"/>
    </source>
</evidence>
<dbReference type="AlphaFoldDB" id="A0A427AKA3"/>
<sequence length="92" mass="10332">MAVKGAVGLGMAGRGAILVLHTSLFNCSSWIRAKEIAAIRVYGCRDFTSPRISNFRPSIKPWKRARFQLTRGRVRRDSDDLRCRLGLRSLLG</sequence>
<evidence type="ECO:0000313" key="2">
    <source>
        <dbReference type="Proteomes" id="UP000287651"/>
    </source>
</evidence>
<name>A0A427AKA3_ENSVE</name>
<proteinExistence type="predicted"/>
<dbReference type="Proteomes" id="UP000287651">
    <property type="component" value="Unassembled WGS sequence"/>
</dbReference>
<accession>A0A427AKA3</accession>
<organism evidence="1 2">
    <name type="scientific">Ensete ventricosum</name>
    <name type="common">Abyssinian banana</name>
    <name type="synonym">Musa ensete</name>
    <dbReference type="NCBI Taxonomy" id="4639"/>
    <lineage>
        <taxon>Eukaryota</taxon>
        <taxon>Viridiplantae</taxon>
        <taxon>Streptophyta</taxon>
        <taxon>Embryophyta</taxon>
        <taxon>Tracheophyta</taxon>
        <taxon>Spermatophyta</taxon>
        <taxon>Magnoliopsida</taxon>
        <taxon>Liliopsida</taxon>
        <taxon>Zingiberales</taxon>
        <taxon>Musaceae</taxon>
        <taxon>Ensete</taxon>
    </lineage>
</organism>
<gene>
    <name evidence="1" type="ORF">B296_00004631</name>
</gene>
<reference evidence="1 2" key="1">
    <citation type="journal article" date="2014" name="Agronomy (Basel)">
        <title>A Draft Genome Sequence for Ensete ventricosum, the Drought-Tolerant Tree Against Hunger.</title>
        <authorList>
            <person name="Harrison J."/>
            <person name="Moore K.A."/>
            <person name="Paszkiewicz K."/>
            <person name="Jones T."/>
            <person name="Grant M."/>
            <person name="Ambacheew D."/>
            <person name="Muzemil S."/>
            <person name="Studholme D.J."/>
        </authorList>
    </citation>
    <scope>NUCLEOTIDE SEQUENCE [LARGE SCALE GENOMIC DNA]</scope>
</reference>
<protein>
    <submittedName>
        <fullName evidence="1">Uncharacterized protein</fullName>
    </submittedName>
</protein>
<dbReference type="EMBL" id="AMZH03002135">
    <property type="protein sequence ID" value="RRT76654.1"/>
    <property type="molecule type" value="Genomic_DNA"/>
</dbReference>
<comment type="caution">
    <text evidence="1">The sequence shown here is derived from an EMBL/GenBank/DDBJ whole genome shotgun (WGS) entry which is preliminary data.</text>
</comment>